<name>A0A9P4MT79_9PLEO</name>
<evidence type="ECO:0000313" key="2">
    <source>
        <dbReference type="Proteomes" id="UP000799536"/>
    </source>
</evidence>
<evidence type="ECO:0008006" key="3">
    <source>
        <dbReference type="Google" id="ProtNLM"/>
    </source>
</evidence>
<dbReference type="Proteomes" id="UP000799536">
    <property type="component" value="Unassembled WGS sequence"/>
</dbReference>
<organism evidence="1 2">
    <name type="scientific">Delitschia confertaspora ATCC 74209</name>
    <dbReference type="NCBI Taxonomy" id="1513339"/>
    <lineage>
        <taxon>Eukaryota</taxon>
        <taxon>Fungi</taxon>
        <taxon>Dikarya</taxon>
        <taxon>Ascomycota</taxon>
        <taxon>Pezizomycotina</taxon>
        <taxon>Dothideomycetes</taxon>
        <taxon>Pleosporomycetidae</taxon>
        <taxon>Pleosporales</taxon>
        <taxon>Delitschiaceae</taxon>
        <taxon>Delitschia</taxon>
    </lineage>
</organism>
<accession>A0A9P4MT79</accession>
<dbReference type="Gene3D" id="3.30.40.10">
    <property type="entry name" value="Zinc/RING finger domain, C3HC4 (zinc finger)"/>
    <property type="match status" value="1"/>
</dbReference>
<protein>
    <recommendedName>
        <fullName evidence="3">RING-type domain-containing protein</fullName>
    </recommendedName>
</protein>
<comment type="caution">
    <text evidence="1">The sequence shown here is derived from an EMBL/GenBank/DDBJ whole genome shotgun (WGS) entry which is preliminary data.</text>
</comment>
<dbReference type="OrthoDB" id="106784at2759"/>
<evidence type="ECO:0000313" key="1">
    <source>
        <dbReference type="EMBL" id="KAF2201802.1"/>
    </source>
</evidence>
<sequence length="181" mass="19274">MAPTADQPLTESQIELAKSLPDPEIPKNWRCARCQKLALDAYKLPCCDKPICATCVPLLIDKCPQCSHSPLSADSCLPNRAVRRSIRVLLTKKEKKIEASKKAEEAAAVTAVQTADSPPAADSIDNALPSVEVSAEKKDDTSLAEARSMEDFQNAAQSTADQAGEVGSGTANFSFSVANNL</sequence>
<dbReference type="AlphaFoldDB" id="A0A9P4MT79"/>
<dbReference type="SUPFAM" id="SSF57850">
    <property type="entry name" value="RING/U-box"/>
    <property type="match status" value="1"/>
</dbReference>
<dbReference type="InterPro" id="IPR013083">
    <property type="entry name" value="Znf_RING/FYVE/PHD"/>
</dbReference>
<reference evidence="1" key="1">
    <citation type="journal article" date="2020" name="Stud. Mycol.">
        <title>101 Dothideomycetes genomes: a test case for predicting lifestyles and emergence of pathogens.</title>
        <authorList>
            <person name="Haridas S."/>
            <person name="Albert R."/>
            <person name="Binder M."/>
            <person name="Bloem J."/>
            <person name="Labutti K."/>
            <person name="Salamov A."/>
            <person name="Andreopoulos B."/>
            <person name="Baker S."/>
            <person name="Barry K."/>
            <person name="Bills G."/>
            <person name="Bluhm B."/>
            <person name="Cannon C."/>
            <person name="Castanera R."/>
            <person name="Culley D."/>
            <person name="Daum C."/>
            <person name="Ezra D."/>
            <person name="Gonzalez J."/>
            <person name="Henrissat B."/>
            <person name="Kuo A."/>
            <person name="Liang C."/>
            <person name="Lipzen A."/>
            <person name="Lutzoni F."/>
            <person name="Magnuson J."/>
            <person name="Mondo S."/>
            <person name="Nolan M."/>
            <person name="Ohm R."/>
            <person name="Pangilinan J."/>
            <person name="Park H.-J."/>
            <person name="Ramirez L."/>
            <person name="Alfaro M."/>
            <person name="Sun H."/>
            <person name="Tritt A."/>
            <person name="Yoshinaga Y."/>
            <person name="Zwiers L.-H."/>
            <person name="Turgeon B."/>
            <person name="Goodwin S."/>
            <person name="Spatafora J."/>
            <person name="Crous P."/>
            <person name="Grigoriev I."/>
        </authorList>
    </citation>
    <scope>NUCLEOTIDE SEQUENCE</scope>
    <source>
        <strain evidence="1">ATCC 74209</strain>
    </source>
</reference>
<keyword evidence="2" id="KW-1185">Reference proteome</keyword>
<dbReference type="EMBL" id="ML993961">
    <property type="protein sequence ID" value="KAF2201802.1"/>
    <property type="molecule type" value="Genomic_DNA"/>
</dbReference>
<gene>
    <name evidence="1" type="ORF">GQ43DRAFT_21197</name>
</gene>
<proteinExistence type="predicted"/>